<dbReference type="GO" id="GO:0097352">
    <property type="term" value="P:autophagosome maturation"/>
    <property type="evidence" value="ECO:0007669"/>
    <property type="project" value="TreeGrafter"/>
</dbReference>
<sequence length="611" mass="68291">MHGIHFIVSGSNSPDRHERCASINGNQRMELFLPPNWLGQGVVLIEGKEGRRTSLVVSYPDSVPVGHIELHERARADLAVDIGDRVVVQRAPRDQPGEWICVVPLEYYDHASSDVENNVRVYFEKDSNMLLPYHEGNIFFVDKMGFKVLRTNPSEYCVFNGDTQLEITGGYWAIRGCDRQIDQLRGLVEFPFLRPKAVMPFRSILLAGPRGCGKSSLARTAADYAKSKFKLINARDMFWKGKSLEQELQDFLKDNNKNMVSTIIFINKIEFIASKQSTGKDGRSNSPLQRLVDQFKNICNLILIAATDKPDLLDTETAGLFLHKIDFALPEAEARMAILQIHTRSVNVDRVDLAKIVEETNGWAGIDIVSLCRRAVMGALCRTGKPMTLDTLKSLPVATTDFLACLDESRPIIPSAKNSNFPDGATGELAYIASSSNPGPGWMETTIEGGKLFLGLVRAAADVAPVPYLKPAAATVISIVDTVDKVKKNQEMFRGLAGNSARLLAIIVQSCKNTDDHEKWEDERKAMVNALKNTLEEILRISERAARRGWLARFIFSSADVEKGEELSRELDFSIKNFEVSSHLIIHDLLTQLIESQREMISLPAEWDRLF</sequence>
<dbReference type="PANTHER" id="PTHR23077">
    <property type="entry name" value="AAA-FAMILY ATPASE"/>
    <property type="match status" value="1"/>
</dbReference>
<organism evidence="6 7">
    <name type="scientific">Agrocybe chaxingu</name>
    <dbReference type="NCBI Taxonomy" id="84603"/>
    <lineage>
        <taxon>Eukaryota</taxon>
        <taxon>Fungi</taxon>
        <taxon>Dikarya</taxon>
        <taxon>Basidiomycota</taxon>
        <taxon>Agaricomycotina</taxon>
        <taxon>Agaricomycetes</taxon>
        <taxon>Agaricomycetidae</taxon>
        <taxon>Agaricales</taxon>
        <taxon>Agaricineae</taxon>
        <taxon>Strophariaceae</taxon>
        <taxon>Agrocybe</taxon>
    </lineage>
</organism>
<evidence type="ECO:0000256" key="2">
    <source>
        <dbReference type="ARBA" id="ARBA00022741"/>
    </source>
</evidence>
<keyword evidence="3" id="KW-0067">ATP-binding</keyword>
<dbReference type="Proteomes" id="UP001148786">
    <property type="component" value="Unassembled WGS sequence"/>
</dbReference>
<dbReference type="GO" id="GO:0007166">
    <property type="term" value="P:cell surface receptor signaling pathway"/>
    <property type="evidence" value="ECO:0007669"/>
    <property type="project" value="InterPro"/>
</dbReference>
<keyword evidence="2" id="KW-0547">Nucleotide-binding</keyword>
<dbReference type="CDD" id="cd21037">
    <property type="entry name" value="MLKL_NTD"/>
    <property type="match status" value="1"/>
</dbReference>
<evidence type="ECO:0000256" key="3">
    <source>
        <dbReference type="ARBA" id="ARBA00022840"/>
    </source>
</evidence>
<dbReference type="InterPro" id="IPR036537">
    <property type="entry name" value="Adaptor_Cbl_N_dom_sf"/>
</dbReference>
<dbReference type="InterPro" id="IPR003593">
    <property type="entry name" value="AAA+_ATPase"/>
</dbReference>
<keyword evidence="4" id="KW-0175">Coiled coil</keyword>
<dbReference type="GO" id="GO:0005524">
    <property type="term" value="F:ATP binding"/>
    <property type="evidence" value="ECO:0007669"/>
    <property type="project" value="UniProtKB-KW"/>
</dbReference>
<protein>
    <recommendedName>
        <fullName evidence="5">AAA+ ATPase domain-containing protein</fullName>
    </recommendedName>
</protein>
<feature type="coiled-coil region" evidence="4">
    <location>
        <begin position="517"/>
        <end position="548"/>
    </location>
</feature>
<dbReference type="GO" id="GO:0051228">
    <property type="term" value="P:mitotic spindle disassembly"/>
    <property type="evidence" value="ECO:0007669"/>
    <property type="project" value="TreeGrafter"/>
</dbReference>
<dbReference type="Gene3D" id="3.10.330.10">
    <property type="match status" value="1"/>
</dbReference>
<comment type="caution">
    <text evidence="6">The sequence shown here is derived from an EMBL/GenBank/DDBJ whole genome shotgun (WGS) entry which is preliminary data.</text>
</comment>
<evidence type="ECO:0000313" key="6">
    <source>
        <dbReference type="EMBL" id="KAJ3513949.1"/>
    </source>
</evidence>
<dbReference type="SMART" id="SM00382">
    <property type="entry name" value="AAA"/>
    <property type="match status" value="1"/>
</dbReference>
<dbReference type="GO" id="GO:0034098">
    <property type="term" value="C:VCP-NPL4-UFD1 AAA ATPase complex"/>
    <property type="evidence" value="ECO:0007669"/>
    <property type="project" value="TreeGrafter"/>
</dbReference>
<dbReference type="GO" id="GO:0005634">
    <property type="term" value="C:nucleus"/>
    <property type="evidence" value="ECO:0007669"/>
    <property type="project" value="TreeGrafter"/>
</dbReference>
<evidence type="ECO:0000313" key="7">
    <source>
        <dbReference type="Proteomes" id="UP001148786"/>
    </source>
</evidence>
<dbReference type="Gene3D" id="1.10.8.60">
    <property type="match status" value="1"/>
</dbReference>
<dbReference type="Pfam" id="PF00004">
    <property type="entry name" value="AAA"/>
    <property type="match status" value="1"/>
</dbReference>
<dbReference type="PANTHER" id="PTHR23077:SF171">
    <property type="entry name" value="NUCLEAR VALOSIN-CONTAINING PROTEIN-LIKE"/>
    <property type="match status" value="1"/>
</dbReference>
<gene>
    <name evidence="6" type="ORF">NLJ89_g2658</name>
</gene>
<dbReference type="SUPFAM" id="SSF50692">
    <property type="entry name" value="ADC-like"/>
    <property type="match status" value="1"/>
</dbReference>
<dbReference type="GO" id="GO:0016887">
    <property type="term" value="F:ATP hydrolysis activity"/>
    <property type="evidence" value="ECO:0007669"/>
    <property type="project" value="InterPro"/>
</dbReference>
<dbReference type="SUPFAM" id="SSF52540">
    <property type="entry name" value="P-loop containing nucleoside triphosphate hydrolases"/>
    <property type="match status" value="1"/>
</dbReference>
<proteinExistence type="inferred from homology"/>
<dbReference type="GO" id="GO:0005829">
    <property type="term" value="C:cytosol"/>
    <property type="evidence" value="ECO:0007669"/>
    <property type="project" value="TreeGrafter"/>
</dbReference>
<dbReference type="GO" id="GO:0031593">
    <property type="term" value="F:polyubiquitin modification-dependent protein binding"/>
    <property type="evidence" value="ECO:0007669"/>
    <property type="project" value="TreeGrafter"/>
</dbReference>
<dbReference type="InterPro" id="IPR050168">
    <property type="entry name" value="AAA_ATPase_domain"/>
</dbReference>
<dbReference type="InterPro" id="IPR059179">
    <property type="entry name" value="MLKL-like_MCAfunc"/>
</dbReference>
<dbReference type="OrthoDB" id="2897476at2759"/>
<dbReference type="Gene3D" id="2.40.40.20">
    <property type="match status" value="1"/>
</dbReference>
<dbReference type="GO" id="GO:0030970">
    <property type="term" value="P:retrograde protein transport, ER to cytosol"/>
    <property type="evidence" value="ECO:0007669"/>
    <property type="project" value="TreeGrafter"/>
</dbReference>
<dbReference type="AlphaFoldDB" id="A0A9W8K3Y9"/>
<accession>A0A9W8K3Y9</accession>
<evidence type="ECO:0000256" key="4">
    <source>
        <dbReference type="SAM" id="Coils"/>
    </source>
</evidence>
<dbReference type="Gene3D" id="3.40.50.300">
    <property type="entry name" value="P-loop containing nucleotide triphosphate hydrolases"/>
    <property type="match status" value="1"/>
</dbReference>
<dbReference type="InterPro" id="IPR027417">
    <property type="entry name" value="P-loop_NTPase"/>
</dbReference>
<dbReference type="InterPro" id="IPR003959">
    <property type="entry name" value="ATPase_AAA_core"/>
</dbReference>
<evidence type="ECO:0000259" key="5">
    <source>
        <dbReference type="SMART" id="SM00382"/>
    </source>
</evidence>
<keyword evidence="7" id="KW-1185">Reference proteome</keyword>
<dbReference type="Gene3D" id="1.20.930.20">
    <property type="entry name" value="Adaptor protein Cbl, N-terminal domain"/>
    <property type="match status" value="1"/>
</dbReference>
<dbReference type="InterPro" id="IPR009010">
    <property type="entry name" value="Asp_de-COase-like_dom_sf"/>
</dbReference>
<comment type="similarity">
    <text evidence="1">Belongs to the AAA ATPase family.</text>
</comment>
<feature type="domain" description="AAA+ ATPase" evidence="5">
    <location>
        <begin position="200"/>
        <end position="331"/>
    </location>
</feature>
<evidence type="ECO:0000256" key="1">
    <source>
        <dbReference type="ARBA" id="ARBA00006914"/>
    </source>
</evidence>
<name>A0A9W8K3Y9_9AGAR</name>
<reference evidence="6" key="1">
    <citation type="submission" date="2022-07" db="EMBL/GenBank/DDBJ databases">
        <title>Genome Sequence of Agrocybe chaxingu.</title>
        <authorList>
            <person name="Buettner E."/>
        </authorList>
    </citation>
    <scope>NUCLEOTIDE SEQUENCE</scope>
    <source>
        <strain evidence="6">MP-N11</strain>
    </source>
</reference>
<dbReference type="EMBL" id="JANKHO010000170">
    <property type="protein sequence ID" value="KAJ3513949.1"/>
    <property type="molecule type" value="Genomic_DNA"/>
</dbReference>